<dbReference type="Proteomes" id="UP000000245">
    <property type="component" value="Chromosome"/>
</dbReference>
<dbReference type="HOGENOM" id="CLU_310947_0_0_5"/>
<reference evidence="1 2" key="1">
    <citation type="submission" date="2007-05" db="EMBL/GenBank/DDBJ databases">
        <title>Complete sequence of chromosome of Acidiphilium cryptum JF-5.</title>
        <authorList>
            <consortium name="US DOE Joint Genome Institute"/>
            <person name="Copeland A."/>
            <person name="Lucas S."/>
            <person name="Lapidus A."/>
            <person name="Barry K."/>
            <person name="Detter J.C."/>
            <person name="Glavina del Rio T."/>
            <person name="Hammon N."/>
            <person name="Israni S."/>
            <person name="Dalin E."/>
            <person name="Tice H."/>
            <person name="Pitluck S."/>
            <person name="Sims D."/>
            <person name="Brettin T."/>
            <person name="Bruce D."/>
            <person name="Han C."/>
            <person name="Schmutz J."/>
            <person name="Larimer F."/>
            <person name="Land M."/>
            <person name="Hauser L."/>
            <person name="Kyrpides N."/>
            <person name="Kim E."/>
            <person name="Magnuson T."/>
            <person name="Richardson P."/>
        </authorList>
    </citation>
    <scope>NUCLEOTIDE SEQUENCE [LARGE SCALE GENOMIC DNA]</scope>
    <source>
        <strain evidence="1 2">JF-5</strain>
    </source>
</reference>
<dbReference type="STRING" id="349163.Acry_0084"/>
<name>A5FUN1_ACICJ</name>
<keyword evidence="2" id="KW-1185">Reference proteome</keyword>
<dbReference type="AlphaFoldDB" id="A5FUN1"/>
<organism evidence="1 2">
    <name type="scientific">Acidiphilium cryptum (strain JF-5)</name>
    <dbReference type="NCBI Taxonomy" id="349163"/>
    <lineage>
        <taxon>Bacteria</taxon>
        <taxon>Pseudomonadati</taxon>
        <taxon>Pseudomonadota</taxon>
        <taxon>Alphaproteobacteria</taxon>
        <taxon>Acetobacterales</taxon>
        <taxon>Acidocellaceae</taxon>
        <taxon>Acidiphilium</taxon>
    </lineage>
</organism>
<proteinExistence type="predicted"/>
<evidence type="ECO:0000313" key="2">
    <source>
        <dbReference type="Proteomes" id="UP000000245"/>
    </source>
</evidence>
<dbReference type="GO" id="GO:0005886">
    <property type="term" value="C:plasma membrane"/>
    <property type="evidence" value="ECO:0007669"/>
    <property type="project" value="TreeGrafter"/>
</dbReference>
<dbReference type="KEGG" id="acr:Acry_0084"/>
<gene>
    <name evidence="1" type="ordered locus">Acry_0084</name>
</gene>
<dbReference type="PANTHER" id="PTHR30441:SF4">
    <property type="entry name" value="PROTEIN ASMA"/>
    <property type="match status" value="1"/>
</dbReference>
<dbReference type="EMBL" id="CP000697">
    <property type="protein sequence ID" value="ABQ29313.1"/>
    <property type="molecule type" value="Genomic_DNA"/>
</dbReference>
<sequence length="999" mass="100856">MLIGAAALYGPRLISGDYHRGAIERLASGVVGRPVYIEGPITLSLLPDPQLVAENVIIGGPHGAQVTTAVLKLDLAPGPLLLGRLRATRLALQHPYITLPWPLPGGAEALAPPPWLGSLHATLHDGTFRIGPLRLDHANLSIFTGGPQAVISASGTTMLGKTPAAIALRVDDTGSDGPAPMTAELKLGKDALTTLSFHGALGHDSRLEGVIDIAADKKAVSELLPELQKSSAPLHVTGQLAATGHLAAFENVSAQFGSAQVEGQGALALVPAPLLRITAKGDGLDLGIAAALLARIRSVVPVAANLDVSGTVAGVPIAKANALVLADDRSLRAQSLTATLPGNAELGFAGALGPAAAGHFSLRAPDPAATVAALRPLLPFLPSWPARAGPLDVDGRMTLGPDGTISLDDLQGKEAATAAIPAFTGAARITPAGDRAHIVARLDLTRLTLDHLLLDHLAVALSSAKPRYDGSVQITARQLAVPAATKGAKPEIEATDLLVDASLHDAAIGGGVHIRLASAHLGRGLLLGRGLRKANGDVIGARLFLAGPDAQNTMTALARILGLPDRWATHQALRQPFSLAIAADGAEKALATTWALRLGSLNAAAAPVIDLTNRSVVGPITLRAPNAVALIRSLGGANLLGEHAGLGWPGPGSASLRAAGFFVGGHMGLSDFVASLGALTISGRINADLADGPPQISGRIAADTLAVPAPPALEGAARAALGSGLRVNFPILSAARVERFGETVARHASFSLALDQGKLAPRIAVTLNRAEVVGGRLSGRAILTGAAGSTPATLSLQASLTGARASAVASIAATHGLALPLSGGTVDLGANLMAQGDSGRAWQRSLAGSLTASSHGITISGLDLAGVGQTLGAAIQAPHPVGPIATAHALRGLLGKGTTTFNLLDLTATIGQRTVRLDHAALSGPAGELAAAGDLNLAQDHLNLTLAARPAVSQAKTVPSLSMTIAGPAAHPGSRIDVAAAISWIHDMLATTETSSATH</sequence>
<protein>
    <submittedName>
        <fullName evidence="1">Uncharacterized protein</fullName>
    </submittedName>
</protein>
<dbReference type="InterPro" id="IPR052894">
    <property type="entry name" value="AsmA-related"/>
</dbReference>
<dbReference type="PANTHER" id="PTHR30441">
    <property type="entry name" value="DUF748 DOMAIN-CONTAINING PROTEIN"/>
    <property type="match status" value="1"/>
</dbReference>
<dbReference type="GO" id="GO:0090313">
    <property type="term" value="P:regulation of protein targeting to membrane"/>
    <property type="evidence" value="ECO:0007669"/>
    <property type="project" value="TreeGrafter"/>
</dbReference>
<accession>A5FUN1</accession>
<dbReference type="eggNOG" id="COG2982">
    <property type="taxonomic scope" value="Bacteria"/>
</dbReference>
<evidence type="ECO:0000313" key="1">
    <source>
        <dbReference type="EMBL" id="ABQ29313.1"/>
    </source>
</evidence>